<dbReference type="Gene3D" id="3.40.50.1860">
    <property type="match status" value="2"/>
</dbReference>
<dbReference type="InterPro" id="IPR001920">
    <property type="entry name" value="Asp/Glu_race"/>
</dbReference>
<dbReference type="OrthoDB" id="9791723at2"/>
<sequence length="218" mass="22075">MRVGLIRVMTTSDRRLLNAHGKLLQEAFGFTVTSRCIPDQPSGVYDQASLESAAPKVVHLAREMAGDADALIISCASDPGLAATRAAVDIPVIGAGSAAAAAALTFGGRIGVLGLGSHVPGPIAESLGERMLLIDGALGQVETPDAFLMPAGIFEALAAAHMLVDAGADVIVQASTGLSSIGMAGVLRRRLGVPVIDAVTAAGSMIVSAVVSRELQQV</sequence>
<comment type="caution">
    <text evidence="1">The sequence shown here is derived from an EMBL/GenBank/DDBJ whole genome shotgun (WGS) entry which is preliminary data.</text>
</comment>
<dbReference type="Pfam" id="PF01177">
    <property type="entry name" value="Asp_Glu_race"/>
    <property type="match status" value="1"/>
</dbReference>
<organism evidence="1 2">
    <name type="scientific">Arthrobacter oryzae</name>
    <dbReference type="NCBI Taxonomy" id="409290"/>
    <lineage>
        <taxon>Bacteria</taxon>
        <taxon>Bacillati</taxon>
        <taxon>Actinomycetota</taxon>
        <taxon>Actinomycetes</taxon>
        <taxon>Micrococcales</taxon>
        <taxon>Micrococcaceae</taxon>
        <taxon>Arthrobacter</taxon>
    </lineage>
</organism>
<proteinExistence type="predicted"/>
<dbReference type="RefSeq" id="WP_120950629.1">
    <property type="nucleotide sequence ID" value="NZ_RBIR01000001.1"/>
</dbReference>
<evidence type="ECO:0000313" key="1">
    <source>
        <dbReference type="EMBL" id="RKR29920.1"/>
    </source>
</evidence>
<dbReference type="AlphaFoldDB" id="A0A495FL02"/>
<dbReference type="GO" id="GO:0047661">
    <property type="term" value="F:amino-acid racemase activity"/>
    <property type="evidence" value="ECO:0007669"/>
    <property type="project" value="InterPro"/>
</dbReference>
<accession>A0A495FL02</accession>
<protein>
    <submittedName>
        <fullName evidence="1">Asp/Glu/hydantoin racemase</fullName>
    </submittedName>
</protein>
<gene>
    <name evidence="1" type="ORF">C8D78_0237</name>
</gene>
<reference evidence="1 2" key="1">
    <citation type="submission" date="2018-10" db="EMBL/GenBank/DDBJ databases">
        <title>Genomic Encyclopedia of Type Strains, Phase IV (KMG-IV): sequencing the most valuable type-strain genomes for metagenomic binning, comparative biology and taxonomic classification.</title>
        <authorList>
            <person name="Goeker M."/>
        </authorList>
    </citation>
    <scope>NUCLEOTIDE SEQUENCE [LARGE SCALE GENOMIC DNA]</scope>
    <source>
        <strain evidence="1 2">DSM 25586</strain>
    </source>
</reference>
<dbReference type="Proteomes" id="UP000276055">
    <property type="component" value="Unassembled WGS sequence"/>
</dbReference>
<dbReference type="InterPro" id="IPR015942">
    <property type="entry name" value="Asp/Glu/hydantoin_racemase"/>
</dbReference>
<evidence type="ECO:0000313" key="2">
    <source>
        <dbReference type="Proteomes" id="UP000276055"/>
    </source>
</evidence>
<dbReference type="EMBL" id="RBIR01000001">
    <property type="protein sequence ID" value="RKR29920.1"/>
    <property type="molecule type" value="Genomic_DNA"/>
</dbReference>
<name>A0A495FL02_9MICC</name>